<proteinExistence type="predicted"/>
<dbReference type="InterPro" id="IPR004401">
    <property type="entry name" value="YbaB/EbfC"/>
</dbReference>
<dbReference type="SUPFAM" id="SSF82607">
    <property type="entry name" value="YbaB-like"/>
    <property type="match status" value="1"/>
</dbReference>
<comment type="caution">
    <text evidence="3">The sequence shown here is derived from an EMBL/GenBank/DDBJ whole genome shotgun (WGS) entry which is preliminary data.</text>
</comment>
<protein>
    <submittedName>
        <fullName evidence="3">YbaB/EbfC family nucleoid-associated protein</fullName>
    </submittedName>
</protein>
<dbReference type="InterPro" id="IPR036894">
    <property type="entry name" value="YbaB-like_sf"/>
</dbReference>
<gene>
    <name evidence="3" type="ORF">GCM10009854_29530</name>
</gene>
<feature type="compositionally biased region" description="Basic and acidic residues" evidence="2">
    <location>
        <begin position="150"/>
        <end position="164"/>
    </location>
</feature>
<name>A0ABN3GEG7_9PSEU</name>
<evidence type="ECO:0000313" key="3">
    <source>
        <dbReference type="EMBL" id="GAA2349892.1"/>
    </source>
</evidence>
<evidence type="ECO:0000313" key="4">
    <source>
        <dbReference type="Proteomes" id="UP001501218"/>
    </source>
</evidence>
<keyword evidence="1" id="KW-0175">Coiled coil</keyword>
<feature type="region of interest" description="Disordered" evidence="2">
    <location>
        <begin position="119"/>
        <end position="189"/>
    </location>
</feature>
<dbReference type="RefSeq" id="WP_344131821.1">
    <property type="nucleotide sequence ID" value="NZ_BAAARA010000008.1"/>
</dbReference>
<keyword evidence="4" id="KW-1185">Reference proteome</keyword>
<dbReference type="Gene3D" id="3.30.1310.10">
    <property type="entry name" value="Nucleoid-associated protein YbaB-like domain"/>
    <property type="match status" value="1"/>
</dbReference>
<organism evidence="3 4">
    <name type="scientific">Saccharopolyspora halophila</name>
    <dbReference type="NCBI Taxonomy" id="405551"/>
    <lineage>
        <taxon>Bacteria</taxon>
        <taxon>Bacillati</taxon>
        <taxon>Actinomycetota</taxon>
        <taxon>Actinomycetes</taxon>
        <taxon>Pseudonocardiales</taxon>
        <taxon>Pseudonocardiaceae</taxon>
        <taxon>Saccharopolyspora</taxon>
    </lineage>
</organism>
<accession>A0ABN3GEG7</accession>
<dbReference type="Pfam" id="PF02575">
    <property type="entry name" value="YbaB_DNA_bd"/>
    <property type="match status" value="1"/>
</dbReference>
<feature type="coiled-coil region" evidence="1">
    <location>
        <begin position="9"/>
        <end position="43"/>
    </location>
</feature>
<reference evidence="3 4" key="1">
    <citation type="journal article" date="2019" name="Int. J. Syst. Evol. Microbiol.">
        <title>The Global Catalogue of Microorganisms (GCM) 10K type strain sequencing project: providing services to taxonomists for standard genome sequencing and annotation.</title>
        <authorList>
            <consortium name="The Broad Institute Genomics Platform"/>
            <consortium name="The Broad Institute Genome Sequencing Center for Infectious Disease"/>
            <person name="Wu L."/>
            <person name="Ma J."/>
        </authorList>
    </citation>
    <scope>NUCLEOTIDE SEQUENCE [LARGE SCALE GENOMIC DNA]</scope>
    <source>
        <strain evidence="3 4">JCM 16221</strain>
    </source>
</reference>
<evidence type="ECO:0000256" key="1">
    <source>
        <dbReference type="SAM" id="Coils"/>
    </source>
</evidence>
<dbReference type="EMBL" id="BAAARA010000008">
    <property type="protein sequence ID" value="GAA2349892.1"/>
    <property type="molecule type" value="Genomic_DNA"/>
</dbReference>
<dbReference type="Proteomes" id="UP001501218">
    <property type="component" value="Unassembled WGS sequence"/>
</dbReference>
<evidence type="ECO:0000256" key="2">
    <source>
        <dbReference type="SAM" id="MobiDB-lite"/>
    </source>
</evidence>
<sequence length="189" mass="20289">MAGLGDDDRASMEARNAAMKEQMNGLLDKFNEQTKLLEEAQQAAAATTATATSEDGAVTVTVDATGAITDLQFEAKAFKQADPTKFAQTVMQTVHTASMQVKKAMADMVAPVTQDLPDLSDLVEGAPSLRGLMPEMPDFSEVSEPAPEPPRAEPPKSERAEPEQTGRPQRRRPAGGHPDDDLPDSWLVN</sequence>